<evidence type="ECO:0000256" key="9">
    <source>
        <dbReference type="SAM" id="MobiDB-lite"/>
    </source>
</evidence>
<feature type="transmembrane region" description="Helical" evidence="8">
    <location>
        <begin position="234"/>
        <end position="257"/>
    </location>
</feature>
<feature type="transmembrane region" description="Helical" evidence="8">
    <location>
        <begin position="103"/>
        <end position="127"/>
    </location>
</feature>
<dbReference type="Proteomes" id="UP000054251">
    <property type="component" value="Unassembled WGS sequence"/>
</dbReference>
<feature type="region of interest" description="Disordered" evidence="9">
    <location>
        <begin position="155"/>
        <end position="174"/>
    </location>
</feature>
<keyword evidence="3 8" id="KW-0813">Transport</keyword>
<feature type="transmembrane region" description="Helical" evidence="8">
    <location>
        <begin position="309"/>
        <end position="330"/>
    </location>
</feature>
<name>A0A0V1Q683_9ASCO</name>
<evidence type="ECO:0008006" key="12">
    <source>
        <dbReference type="Google" id="ProtNLM"/>
    </source>
</evidence>
<dbReference type="EMBL" id="LMYN01000004">
    <property type="protein sequence ID" value="KSA03894.1"/>
    <property type="molecule type" value="Genomic_DNA"/>
</dbReference>
<dbReference type="PANTHER" id="PTHR11040">
    <property type="entry name" value="ZINC/IRON TRANSPORTER"/>
    <property type="match status" value="1"/>
</dbReference>
<evidence type="ECO:0000256" key="3">
    <source>
        <dbReference type="ARBA" id="ARBA00022448"/>
    </source>
</evidence>
<dbReference type="GO" id="GO:0000007">
    <property type="term" value="F:low-affinity zinc ion transmembrane transporter activity"/>
    <property type="evidence" value="ECO:0007669"/>
    <property type="project" value="TreeGrafter"/>
</dbReference>
<evidence type="ECO:0000256" key="7">
    <source>
        <dbReference type="ARBA" id="ARBA00023136"/>
    </source>
</evidence>
<accession>A0A0V1Q683</accession>
<feature type="transmembrane region" description="Helical" evidence="8">
    <location>
        <begin position="30"/>
        <end position="49"/>
    </location>
</feature>
<dbReference type="NCBIfam" id="TIGR00820">
    <property type="entry name" value="zip"/>
    <property type="match status" value="1"/>
</dbReference>
<dbReference type="InterPro" id="IPR004698">
    <property type="entry name" value="Zn/Fe_permease_fun/pln"/>
</dbReference>
<keyword evidence="4 8" id="KW-0812">Transmembrane</keyword>
<dbReference type="GO" id="GO:0005886">
    <property type="term" value="C:plasma membrane"/>
    <property type="evidence" value="ECO:0007669"/>
    <property type="project" value="TreeGrafter"/>
</dbReference>
<keyword evidence="5 8" id="KW-1133">Transmembrane helix</keyword>
<evidence type="ECO:0000256" key="8">
    <source>
        <dbReference type="RuleBase" id="RU362088"/>
    </source>
</evidence>
<evidence type="ECO:0000256" key="5">
    <source>
        <dbReference type="ARBA" id="ARBA00022989"/>
    </source>
</evidence>
<evidence type="ECO:0000256" key="4">
    <source>
        <dbReference type="ARBA" id="ARBA00022692"/>
    </source>
</evidence>
<evidence type="ECO:0000313" key="10">
    <source>
        <dbReference type="EMBL" id="KSA03894.1"/>
    </source>
</evidence>
<evidence type="ECO:0000313" key="11">
    <source>
        <dbReference type="Proteomes" id="UP000054251"/>
    </source>
</evidence>
<comment type="subcellular location">
    <subcellularLocation>
        <location evidence="1 8">Membrane</location>
        <topology evidence="1 8">Multi-pass membrane protein</topology>
    </subcellularLocation>
</comment>
<dbReference type="GO" id="GO:0071578">
    <property type="term" value="P:zinc ion import across plasma membrane"/>
    <property type="evidence" value="ECO:0007669"/>
    <property type="project" value="TreeGrafter"/>
</dbReference>
<feature type="transmembrane region" description="Helical" evidence="8">
    <location>
        <begin position="342"/>
        <end position="361"/>
    </location>
</feature>
<organism evidence="10 11">
    <name type="scientific">Debaryomyces fabryi</name>
    <dbReference type="NCBI Taxonomy" id="58627"/>
    <lineage>
        <taxon>Eukaryota</taxon>
        <taxon>Fungi</taxon>
        <taxon>Dikarya</taxon>
        <taxon>Ascomycota</taxon>
        <taxon>Saccharomycotina</taxon>
        <taxon>Pichiomycetes</taxon>
        <taxon>Debaryomycetaceae</taxon>
        <taxon>Debaryomyces</taxon>
    </lineage>
</organism>
<evidence type="ECO:0000256" key="6">
    <source>
        <dbReference type="ARBA" id="ARBA00023065"/>
    </source>
</evidence>
<keyword evidence="7 8" id="KW-0472">Membrane</keyword>
<dbReference type="RefSeq" id="XP_015469996.1">
    <property type="nucleotide sequence ID" value="XM_015609179.1"/>
</dbReference>
<evidence type="ECO:0000256" key="1">
    <source>
        <dbReference type="ARBA" id="ARBA00004141"/>
    </source>
</evidence>
<comment type="caution">
    <text evidence="10">The sequence shown here is derived from an EMBL/GenBank/DDBJ whole genome shotgun (WGS) entry which is preliminary data.</text>
</comment>
<dbReference type="AlphaFoldDB" id="A0A0V1Q683"/>
<gene>
    <name evidence="10" type="ORF">AC631_00349</name>
</gene>
<keyword evidence="6 8" id="KW-0406">Ion transport</keyword>
<dbReference type="GeneID" id="26837358"/>
<dbReference type="InterPro" id="IPR003689">
    <property type="entry name" value="ZIP"/>
</dbReference>
<protein>
    <recommendedName>
        <fullName evidence="12">Zinc-regulated transporter 2</fullName>
    </recommendedName>
</protein>
<sequence>MQRFIDDLLVKRETCPVDNEYDGQKMGARISAVFVILVGSAFGAFFPILSSRYSFIRLPSWCFFIAKYFGSGVIVATAFIHLLEPASDSLGEECLGGTFVEYPWAFGIALMSLFAMFFIELISFHYVDMKIEKESSDGHSHSHFGSSDMYLKKDESDEEEEIENKPTPQVNPYPQHFQHAAEHQDPEVLGTPVEDVNKEQYYGQLLSVFILEFGILFHSAFTGLALAVAGDEFVSLYIVLVFHQMFEGLGLGARIATIDWPKKRRWTPWFLALAYTLTTPIAISIGLGVRTSYPPGSRKALITNGVCDSIAAGILFYSGIVELMAHEFLYSNQFKGPNGFRNIMAAFMVMCLGAGLMALLGKWA</sequence>
<comment type="similarity">
    <text evidence="2 8">Belongs to the ZIP transporter (TC 2.A.5) family.</text>
</comment>
<dbReference type="PANTHER" id="PTHR11040:SF69">
    <property type="entry name" value="ZINC-REGULATED TRANSPORTER 2"/>
    <property type="match status" value="1"/>
</dbReference>
<dbReference type="OrthoDB" id="448280at2759"/>
<reference evidence="10 11" key="1">
    <citation type="submission" date="2015-11" db="EMBL/GenBank/DDBJ databases">
        <title>The genome of Debaryomyces fabryi.</title>
        <authorList>
            <person name="Tafer H."/>
            <person name="Lopandic K."/>
        </authorList>
    </citation>
    <scope>NUCLEOTIDE SEQUENCE [LARGE SCALE GENOMIC DNA]</scope>
    <source>
        <strain evidence="10 11">CBS 789</strain>
    </source>
</reference>
<feature type="transmembrane region" description="Helical" evidence="8">
    <location>
        <begin position="61"/>
        <end position="83"/>
    </location>
</feature>
<feature type="transmembrane region" description="Helical" evidence="8">
    <location>
        <begin position="269"/>
        <end position="289"/>
    </location>
</feature>
<dbReference type="Pfam" id="PF02535">
    <property type="entry name" value="Zip"/>
    <property type="match status" value="1"/>
</dbReference>
<feature type="transmembrane region" description="Helical" evidence="8">
    <location>
        <begin position="205"/>
        <end position="228"/>
    </location>
</feature>
<proteinExistence type="inferred from homology"/>
<keyword evidence="11" id="KW-1185">Reference proteome</keyword>
<evidence type="ECO:0000256" key="2">
    <source>
        <dbReference type="ARBA" id="ARBA00006939"/>
    </source>
</evidence>